<keyword evidence="11 21" id="KW-1133">Transmembrane helix</keyword>
<protein>
    <recommendedName>
        <fullName evidence="5">DNA-directed RNA polymerase III subunit RPC3</fullName>
    </recommendedName>
    <alternativeName>
        <fullName evidence="19">DNA-directed RNA polymerase III subunit C</fullName>
    </alternativeName>
    <alternativeName>
        <fullName evidence="6">DNA-directed RNA polymerase III subunit rpc3</fullName>
    </alternativeName>
</protein>
<name>A0A8K1FZD8_9PASS</name>
<dbReference type="GO" id="GO:0098609">
    <property type="term" value="P:cell-cell adhesion"/>
    <property type="evidence" value="ECO:0007669"/>
    <property type="project" value="TreeGrafter"/>
</dbReference>
<dbReference type="SUPFAM" id="SSF69179">
    <property type="entry name" value="Integrin domains"/>
    <property type="match status" value="2"/>
</dbReference>
<proteinExistence type="inferred from homology"/>
<dbReference type="GO" id="GO:0007229">
    <property type="term" value="P:integrin-mediated signaling pathway"/>
    <property type="evidence" value="ECO:0007669"/>
    <property type="project" value="UniProtKB-KW"/>
</dbReference>
<keyword evidence="12 21" id="KW-0401">Integrin</keyword>
<dbReference type="FunFam" id="1.10.10.10:FF:000262">
    <property type="entry name" value="DNA-directed RNA polymerase III subunit RPC3"/>
    <property type="match status" value="1"/>
</dbReference>
<dbReference type="GO" id="GO:0008305">
    <property type="term" value="C:integrin complex"/>
    <property type="evidence" value="ECO:0007669"/>
    <property type="project" value="InterPro"/>
</dbReference>
<dbReference type="Gene3D" id="2.60.40.1460">
    <property type="entry name" value="Integrin domains. Chain A, domain 2"/>
    <property type="match status" value="1"/>
</dbReference>
<dbReference type="InterPro" id="IPR036465">
    <property type="entry name" value="vWFA_dom_sf"/>
</dbReference>
<dbReference type="InterPro" id="IPR036388">
    <property type="entry name" value="WH-like_DNA-bd_sf"/>
</dbReference>
<organism evidence="23 24">
    <name type="scientific">Zosterops borbonicus</name>
    <dbReference type="NCBI Taxonomy" id="364589"/>
    <lineage>
        <taxon>Eukaryota</taxon>
        <taxon>Metazoa</taxon>
        <taxon>Chordata</taxon>
        <taxon>Craniata</taxon>
        <taxon>Vertebrata</taxon>
        <taxon>Euteleostomi</taxon>
        <taxon>Archelosauria</taxon>
        <taxon>Archosauria</taxon>
        <taxon>Dinosauria</taxon>
        <taxon>Saurischia</taxon>
        <taxon>Theropoda</taxon>
        <taxon>Coelurosauria</taxon>
        <taxon>Aves</taxon>
        <taxon>Neognathae</taxon>
        <taxon>Neoaves</taxon>
        <taxon>Telluraves</taxon>
        <taxon>Australaves</taxon>
        <taxon>Passeriformes</taxon>
        <taxon>Sylvioidea</taxon>
        <taxon>Zosteropidae</taxon>
        <taxon>Zosterops</taxon>
    </lineage>
</organism>
<evidence type="ECO:0000256" key="11">
    <source>
        <dbReference type="ARBA" id="ARBA00022989"/>
    </source>
</evidence>
<dbReference type="PRINTS" id="PR01185">
    <property type="entry name" value="INTEGRINA"/>
</dbReference>
<dbReference type="SMART" id="SM00327">
    <property type="entry name" value="VWA"/>
    <property type="match status" value="1"/>
</dbReference>
<evidence type="ECO:0000256" key="1">
    <source>
        <dbReference type="ARBA" id="ARBA00004123"/>
    </source>
</evidence>
<evidence type="ECO:0000256" key="15">
    <source>
        <dbReference type="ARBA" id="ARBA00023163"/>
    </source>
</evidence>
<dbReference type="FunFam" id="3.40.50.410:FF:000012">
    <property type="entry name" value="Integrin, alpha 10"/>
    <property type="match status" value="1"/>
</dbReference>
<evidence type="ECO:0000256" key="20">
    <source>
        <dbReference type="PROSITE-ProRule" id="PRU00803"/>
    </source>
</evidence>
<dbReference type="SUPFAM" id="SSF69318">
    <property type="entry name" value="Integrin alpha N-terminal domain"/>
    <property type="match status" value="1"/>
</dbReference>
<evidence type="ECO:0000256" key="7">
    <source>
        <dbReference type="ARBA" id="ARBA00022478"/>
    </source>
</evidence>
<dbReference type="Gene3D" id="1.20.5.930">
    <property type="entry name" value="Bicelle-embedded integrin alpha(iib) transmembrane segment"/>
    <property type="match status" value="1"/>
</dbReference>
<evidence type="ECO:0000256" key="13">
    <source>
        <dbReference type="ARBA" id="ARBA00023136"/>
    </source>
</evidence>
<keyword evidence="15" id="KW-0804">Transcription</keyword>
<feature type="repeat" description="FG-GAP" evidence="20">
    <location>
        <begin position="335"/>
        <end position="388"/>
    </location>
</feature>
<evidence type="ECO:0000256" key="18">
    <source>
        <dbReference type="ARBA" id="ARBA00023242"/>
    </source>
</evidence>
<dbReference type="Proteomes" id="UP000796761">
    <property type="component" value="Unassembled WGS sequence"/>
</dbReference>
<dbReference type="GO" id="GO:0009897">
    <property type="term" value="C:external side of plasma membrane"/>
    <property type="evidence" value="ECO:0007669"/>
    <property type="project" value="TreeGrafter"/>
</dbReference>
<evidence type="ECO:0000256" key="10">
    <source>
        <dbReference type="ARBA" id="ARBA00022889"/>
    </source>
</evidence>
<dbReference type="Gene3D" id="2.60.40.1510">
    <property type="entry name" value="ntegrin, alpha v. Chain A, domain 3"/>
    <property type="match status" value="1"/>
</dbReference>
<dbReference type="Gene3D" id="1.10.10.10">
    <property type="entry name" value="Winged helix-like DNA-binding domain superfamily/Winged helix DNA-binding domain"/>
    <property type="match status" value="2"/>
</dbReference>
<feature type="repeat" description="FG-GAP" evidence="20">
    <location>
        <begin position="390"/>
        <end position="452"/>
    </location>
</feature>
<dbReference type="PROSITE" id="PS51470">
    <property type="entry name" value="FG_GAP"/>
    <property type="match status" value="4"/>
</dbReference>
<evidence type="ECO:0000256" key="9">
    <source>
        <dbReference type="ARBA" id="ARBA00022737"/>
    </source>
</evidence>
<evidence type="ECO:0000313" key="24">
    <source>
        <dbReference type="Proteomes" id="UP000796761"/>
    </source>
</evidence>
<dbReference type="Gene3D" id="2.130.10.130">
    <property type="entry name" value="Integrin alpha, N-terminal"/>
    <property type="match status" value="1"/>
</dbReference>
<comment type="subcellular location">
    <subcellularLocation>
        <location evidence="2 21">Membrane</location>
        <topology evidence="2 21">Single-pass type I membrane protein</topology>
    </subcellularLocation>
    <subcellularLocation>
        <location evidence="1">Nucleus</location>
    </subcellularLocation>
</comment>
<evidence type="ECO:0000256" key="12">
    <source>
        <dbReference type="ARBA" id="ARBA00023037"/>
    </source>
</evidence>
<keyword evidence="17" id="KW-0325">Glycoprotein</keyword>
<dbReference type="AlphaFoldDB" id="A0A8K1FZD8"/>
<comment type="similarity">
    <text evidence="3">Belongs to the eukaryotic RPC3/POLR3C RNA polymerase subunit family.</text>
</comment>
<feature type="repeat" description="FG-GAP" evidence="20">
    <location>
        <begin position="515"/>
        <end position="575"/>
    </location>
</feature>
<dbReference type="InterPro" id="IPR028994">
    <property type="entry name" value="Integrin_alpha_N"/>
</dbReference>
<dbReference type="InterPro" id="IPR013649">
    <property type="entry name" value="Integrin_alpha_Ig-like_1"/>
</dbReference>
<evidence type="ECO:0000256" key="5">
    <source>
        <dbReference type="ARBA" id="ARBA00016689"/>
    </source>
</evidence>
<dbReference type="Pfam" id="PF08221">
    <property type="entry name" value="HTH_9"/>
    <property type="match status" value="1"/>
</dbReference>
<dbReference type="CDD" id="cd01469">
    <property type="entry name" value="vWA_integrins_alpha_subunit"/>
    <property type="match status" value="1"/>
</dbReference>
<keyword evidence="24" id="KW-1185">Reference proteome</keyword>
<dbReference type="Pfam" id="PF00092">
    <property type="entry name" value="VWA"/>
    <property type="match status" value="1"/>
</dbReference>
<dbReference type="InterPro" id="IPR013197">
    <property type="entry name" value="RNA_pol_III_RPC82-rel_HTH"/>
</dbReference>
<dbReference type="Gene3D" id="3.40.50.410">
    <property type="entry name" value="von Willebrand factor, type A domain"/>
    <property type="match status" value="1"/>
</dbReference>
<evidence type="ECO:0000256" key="8">
    <source>
        <dbReference type="ARBA" id="ARBA00022692"/>
    </source>
</evidence>
<dbReference type="OrthoDB" id="5317514at2759"/>
<gene>
    <name evidence="23" type="ORF">HGM15179_018260</name>
</gene>
<dbReference type="EMBL" id="SWJQ01001232">
    <property type="protein sequence ID" value="TRZ08841.1"/>
    <property type="molecule type" value="Genomic_DNA"/>
</dbReference>
<dbReference type="SMART" id="SM00191">
    <property type="entry name" value="Int_alpha"/>
    <property type="match status" value="4"/>
</dbReference>
<evidence type="ECO:0000313" key="23">
    <source>
        <dbReference type="EMBL" id="TRZ08841.1"/>
    </source>
</evidence>
<dbReference type="InterPro" id="IPR000413">
    <property type="entry name" value="Integrin_alpha"/>
</dbReference>
<keyword evidence="14" id="KW-1015">Disulfide bond</keyword>
<keyword evidence="18" id="KW-0539">Nucleus</keyword>
<dbReference type="Pfam" id="PF20805">
    <property type="entry name" value="Integrin_A_Ig_2"/>
    <property type="match status" value="1"/>
</dbReference>
<dbReference type="InterPro" id="IPR013519">
    <property type="entry name" value="Int_alpha_beta-p"/>
</dbReference>
<dbReference type="GO" id="GO:0005634">
    <property type="term" value="C:nucleus"/>
    <property type="evidence" value="ECO:0007669"/>
    <property type="project" value="UniProtKB-SubCell"/>
</dbReference>
<feature type="domain" description="VWFA" evidence="22">
    <location>
        <begin position="57"/>
        <end position="240"/>
    </location>
</feature>
<comment type="similarity">
    <text evidence="4 21">Belongs to the integrin alpha chain family.</text>
</comment>
<keyword evidence="7" id="KW-0240">DNA-directed RNA polymerase</keyword>
<keyword evidence="16 21" id="KW-0675">Receptor</keyword>
<evidence type="ECO:0000256" key="14">
    <source>
        <dbReference type="ARBA" id="ARBA00023157"/>
    </source>
</evidence>
<reference evidence="23" key="1">
    <citation type="submission" date="2019-04" db="EMBL/GenBank/DDBJ databases">
        <title>Genome assembly of Zosterops borbonicus 15179.</title>
        <authorList>
            <person name="Leroy T."/>
            <person name="Anselmetti Y."/>
            <person name="Tilak M.-K."/>
            <person name="Nabholz B."/>
        </authorList>
    </citation>
    <scope>NUCLEOTIDE SEQUENCE</scope>
    <source>
        <strain evidence="23">HGM_15179</strain>
        <tissue evidence="23">Muscle</tissue>
    </source>
</reference>
<dbReference type="PANTHER" id="PTHR23220:SF26">
    <property type="entry name" value="INTEGRIN ALPHA-10"/>
    <property type="match status" value="1"/>
</dbReference>
<evidence type="ECO:0000256" key="2">
    <source>
        <dbReference type="ARBA" id="ARBA00004479"/>
    </source>
</evidence>
<dbReference type="GO" id="GO:0007160">
    <property type="term" value="P:cell-matrix adhesion"/>
    <property type="evidence" value="ECO:0007669"/>
    <property type="project" value="TreeGrafter"/>
</dbReference>
<evidence type="ECO:0000256" key="6">
    <source>
        <dbReference type="ARBA" id="ARBA00017777"/>
    </source>
</evidence>
<evidence type="ECO:0000256" key="17">
    <source>
        <dbReference type="ARBA" id="ARBA00023180"/>
    </source>
</evidence>
<keyword evidence="9" id="KW-0677">Repeat</keyword>
<evidence type="ECO:0000256" key="19">
    <source>
        <dbReference type="ARBA" id="ARBA00032387"/>
    </source>
</evidence>
<dbReference type="PANTHER" id="PTHR23220">
    <property type="entry name" value="INTEGRIN ALPHA"/>
    <property type="match status" value="1"/>
</dbReference>
<feature type="transmembrane region" description="Helical" evidence="21">
    <location>
        <begin position="969"/>
        <end position="991"/>
    </location>
</feature>
<evidence type="ECO:0000256" key="16">
    <source>
        <dbReference type="ARBA" id="ARBA00023170"/>
    </source>
</evidence>
<dbReference type="InterPro" id="IPR048285">
    <property type="entry name" value="Integrin_alpha_Ig-like_2"/>
</dbReference>
<evidence type="ECO:0000256" key="4">
    <source>
        <dbReference type="ARBA" id="ARBA00008054"/>
    </source>
</evidence>
<comment type="caution">
    <text evidence="23">The sequence shown here is derived from an EMBL/GenBank/DDBJ whole genome shotgun (WGS) entry which is preliminary data.</text>
</comment>
<dbReference type="GO" id="GO:0000428">
    <property type="term" value="C:DNA-directed RNA polymerase complex"/>
    <property type="evidence" value="ECO:0007669"/>
    <property type="project" value="UniProtKB-KW"/>
</dbReference>
<feature type="non-terminal residue" evidence="23">
    <location>
        <position position="1"/>
    </location>
</feature>
<dbReference type="InterPro" id="IPR002035">
    <property type="entry name" value="VWF_A"/>
</dbReference>
<evidence type="ECO:0000256" key="21">
    <source>
        <dbReference type="RuleBase" id="RU003762"/>
    </source>
</evidence>
<dbReference type="FunFam" id="1.10.10.10:FF:000218">
    <property type="entry name" value="DNA-directed RNA polymerase III subunit RPC3"/>
    <property type="match status" value="1"/>
</dbReference>
<dbReference type="SUPFAM" id="SSF53300">
    <property type="entry name" value="vWA-like"/>
    <property type="match status" value="1"/>
</dbReference>
<dbReference type="GO" id="GO:0033627">
    <property type="term" value="P:cell adhesion mediated by integrin"/>
    <property type="evidence" value="ECO:0007669"/>
    <property type="project" value="TreeGrafter"/>
</dbReference>
<keyword evidence="8 21" id="KW-0812">Transmembrane</keyword>
<dbReference type="InterPro" id="IPR032695">
    <property type="entry name" value="Integrin_dom_sf"/>
</dbReference>
<evidence type="ECO:0000259" key="22">
    <source>
        <dbReference type="PROSITE" id="PS50234"/>
    </source>
</evidence>
<accession>A0A8K1FZD8</accession>
<dbReference type="PRINTS" id="PR00453">
    <property type="entry name" value="VWFADOMAIN"/>
</dbReference>
<evidence type="ECO:0000256" key="3">
    <source>
        <dbReference type="ARBA" id="ARBA00007206"/>
    </source>
</evidence>
<dbReference type="GO" id="GO:0005178">
    <property type="term" value="F:integrin binding"/>
    <property type="evidence" value="ECO:0007669"/>
    <property type="project" value="TreeGrafter"/>
</dbReference>
<feature type="repeat" description="FG-GAP" evidence="20">
    <location>
        <begin position="453"/>
        <end position="511"/>
    </location>
</feature>
<sequence length="1204" mass="131968">MSLVESRDGGFVVCAPLWSQECGTSLFTSGRCVQLNEELQVMGTIAPTAQRCSTFMDIVLVLDGSNSIYPWEEVQEFLGNILGRFFIGPGQTQVGVLQYGERLVQEWALGQHSTAQSLLEAAQNLTRQEGRETRTAMAIRQACTESFSPARGGRPGATRLLLVVTDGESHDGDELPAALAECDRHNVTRYAIAVLGHYLRRQQDPQDFIREIKSIASDPDEKYFFNVTDEAALNDIVDALGDRIFGLEGAGLVGRAGNSGWEFQLEEQSLLSLPWSGTHGNNESAFELEMSQIGFSLHCLEDGILFGMVGSYDWEGGVLELGRRGLVVPPRGAFQEEFPSELRNHAAYLGYSVSSLQPPGGQLLLVAGAPRFQHKGKVVLFQLHPAGTVTMSQVLMGEQIGSYFGSEILALDLEGDGDSDLLLVAAPTYLGGQSRETGRVYLYRVGQDRLTPVGSLHPEPRPQDSRFGSALGAVPNLSQDGLAGAVVGAPLEDEHRGALYVFHISPHTLLPHGKQRVEAAALGWSLRYFGISLDGRMDVDGDGLVDVAVGAQGAAVLLRSRRIVQVSPRVSVEPGAVSVTRRNCHRGGSGAVCLRARICFRAQTRPGSPEDGSVDLLYNISLEEKSPGHRAAFDSGARRLLQRQIQLPVGRQSCTRVPFHVLDTSDYLRPLRLSLSWALDVSAGSVLDEAFPTTLLKLIPFFKDCGDDDECDTDLVLEATTDIVGSRQSPHVVRRGSRRMLVQVQLQNRRENAYNATLGINLSRNLHFSSLVLQDPSPVKLECSALGGPRHLCSVGHPVFHSQAKVSFTLELEFSCSILLERAEVTLQATSDSTEVTPQDNVAKISIPILYQPNLFLSSNTNLHRYEVHPLGTFSHNSGPEFTTRVKVQNLGCYSVQNVTLHMALPALGHHRATILSVNHILAENASCVLKSPDEEGTGVVPVSPEDLQDVERLLELEVLQGRRVPVSLWILGGSALGGLLLLALLSLGLWRLLFFSFRFIFEISQLPGMTQAELRLCSLLLQEHFGEIVEKVGNSLLRTGPRPLRLLVGDTGLLPEQVKKALCVLIQHNLVHYELQPRGFVEYEAQSRRILRLLRYPRYIYTAKSLYGDPGELLVEEILLHGHLPMSSAVSRVAERLRDTMEDGKTPDYTEISTTFTRLADTHFIQRCPTAPETAPNPKGGPAAPALALQEKEMFVVPRLNLL</sequence>
<dbReference type="PROSITE" id="PS50234">
    <property type="entry name" value="VWFA"/>
    <property type="match status" value="1"/>
</dbReference>
<keyword evidence="10 21" id="KW-0130">Cell adhesion</keyword>
<dbReference type="Pfam" id="PF08441">
    <property type="entry name" value="Integrin_A_Ig_1"/>
    <property type="match status" value="1"/>
</dbReference>
<keyword evidence="13 21" id="KW-0472">Membrane</keyword>